<dbReference type="PIRSF" id="PIRSF005499">
    <property type="entry name" value="PNPase"/>
    <property type="match status" value="1"/>
</dbReference>
<comment type="catalytic activity">
    <reaction evidence="7">
        <text>RNA(n+1) + phosphate = RNA(n) + a ribonucleoside 5'-diphosphate</text>
        <dbReference type="Rhea" id="RHEA:22096"/>
        <dbReference type="Rhea" id="RHEA-COMP:14527"/>
        <dbReference type="Rhea" id="RHEA-COMP:17342"/>
        <dbReference type="ChEBI" id="CHEBI:43474"/>
        <dbReference type="ChEBI" id="CHEBI:57930"/>
        <dbReference type="ChEBI" id="CHEBI:140395"/>
        <dbReference type="EC" id="2.7.7.8"/>
    </reaction>
</comment>
<keyword evidence="4 7" id="KW-0548">Nucleotidyltransferase</keyword>
<gene>
    <name evidence="7 9" type="primary">pnp</name>
    <name evidence="9" type="ORF">KEC16_11310</name>
</gene>
<dbReference type="Gene3D" id="3.30.1370.10">
    <property type="entry name" value="K Homology domain, type 1"/>
    <property type="match status" value="1"/>
</dbReference>
<feature type="binding site" evidence="7">
    <location>
        <position position="493"/>
    </location>
    <ligand>
        <name>Mg(2+)</name>
        <dbReference type="ChEBI" id="CHEBI:18420"/>
    </ligand>
</feature>
<evidence type="ECO:0000256" key="1">
    <source>
        <dbReference type="ARBA" id="ARBA00007404"/>
    </source>
</evidence>
<comment type="caution">
    <text evidence="9">The sequence shown here is derived from an EMBL/GenBank/DDBJ whole genome shotgun (WGS) entry which is preliminary data.</text>
</comment>
<dbReference type="Pfam" id="PF00013">
    <property type="entry name" value="KH_1"/>
    <property type="match status" value="1"/>
</dbReference>
<dbReference type="NCBIfam" id="TIGR03591">
    <property type="entry name" value="polynuc_phos"/>
    <property type="match status" value="1"/>
</dbReference>
<dbReference type="InterPro" id="IPR012340">
    <property type="entry name" value="NA-bd_OB-fold"/>
</dbReference>
<comment type="cofactor">
    <cofactor evidence="7">
        <name>Mg(2+)</name>
        <dbReference type="ChEBI" id="CHEBI:18420"/>
    </cofactor>
</comment>
<dbReference type="Proteomes" id="UP000680714">
    <property type="component" value="Unassembled WGS sequence"/>
</dbReference>
<dbReference type="NCBIfam" id="NF008805">
    <property type="entry name" value="PRK11824.1"/>
    <property type="match status" value="1"/>
</dbReference>
<evidence type="ECO:0000256" key="5">
    <source>
        <dbReference type="ARBA" id="ARBA00022842"/>
    </source>
</evidence>
<keyword evidence="3 7" id="KW-0808">Transferase</keyword>
<dbReference type="CDD" id="cd02393">
    <property type="entry name" value="KH-I_PNPase"/>
    <property type="match status" value="1"/>
</dbReference>
<dbReference type="EMBL" id="JAGTUF010000010">
    <property type="protein sequence ID" value="MBR9972300.1"/>
    <property type="molecule type" value="Genomic_DNA"/>
</dbReference>
<dbReference type="Pfam" id="PF00575">
    <property type="entry name" value="S1"/>
    <property type="match status" value="1"/>
</dbReference>
<dbReference type="HAMAP" id="MF_01595">
    <property type="entry name" value="PNPase"/>
    <property type="match status" value="1"/>
</dbReference>
<dbReference type="InterPro" id="IPR020568">
    <property type="entry name" value="Ribosomal_Su5_D2-typ_SF"/>
</dbReference>
<keyword evidence="6 7" id="KW-0694">RNA-binding</keyword>
<dbReference type="Gene3D" id="2.40.50.140">
    <property type="entry name" value="Nucleic acid-binding proteins"/>
    <property type="match status" value="1"/>
</dbReference>
<comment type="subcellular location">
    <subcellularLocation>
        <location evidence="7">Cytoplasm</location>
    </subcellularLocation>
</comment>
<dbReference type="InterPro" id="IPR015848">
    <property type="entry name" value="PNPase_PH_RNA-bd_bac/org-type"/>
</dbReference>
<keyword evidence="5 7" id="KW-0460">Magnesium</keyword>
<dbReference type="SMART" id="SM00316">
    <property type="entry name" value="S1"/>
    <property type="match status" value="1"/>
</dbReference>
<dbReference type="RefSeq" id="WP_211548923.1">
    <property type="nucleotide sequence ID" value="NZ_JAGTUF010000010.1"/>
</dbReference>
<keyword evidence="7" id="KW-0479">Metal-binding</keyword>
<dbReference type="InterPro" id="IPR001247">
    <property type="entry name" value="ExoRNase_PH_dom1"/>
</dbReference>
<dbReference type="Pfam" id="PF01138">
    <property type="entry name" value="RNase_PH"/>
    <property type="match status" value="2"/>
</dbReference>
<dbReference type="SUPFAM" id="SSF54791">
    <property type="entry name" value="Eukaryotic type KH-domain (KH-domain type I)"/>
    <property type="match status" value="1"/>
</dbReference>
<dbReference type="PANTHER" id="PTHR11252:SF0">
    <property type="entry name" value="POLYRIBONUCLEOTIDE NUCLEOTIDYLTRANSFERASE 1, MITOCHONDRIAL"/>
    <property type="match status" value="1"/>
</dbReference>
<dbReference type="InterPro" id="IPR036345">
    <property type="entry name" value="ExoRNase_PH_dom2_sf"/>
</dbReference>
<dbReference type="InterPro" id="IPR015847">
    <property type="entry name" value="ExoRNase_PH_dom2"/>
</dbReference>
<dbReference type="InterPro" id="IPR004087">
    <property type="entry name" value="KH_dom"/>
</dbReference>
<evidence type="ECO:0000256" key="6">
    <source>
        <dbReference type="ARBA" id="ARBA00022884"/>
    </source>
</evidence>
<dbReference type="CDD" id="cd11363">
    <property type="entry name" value="RNase_PH_PNPase_1"/>
    <property type="match status" value="1"/>
</dbReference>
<dbReference type="InterPro" id="IPR012162">
    <property type="entry name" value="PNPase"/>
</dbReference>
<dbReference type="SUPFAM" id="SSF50249">
    <property type="entry name" value="Nucleic acid-binding proteins"/>
    <property type="match status" value="1"/>
</dbReference>
<comment type="similarity">
    <text evidence="1 7">Belongs to the polyribonucleotide nucleotidyltransferase family.</text>
</comment>
<dbReference type="PANTHER" id="PTHR11252">
    <property type="entry name" value="POLYRIBONUCLEOTIDE NUCLEOTIDYLTRANSFERASE"/>
    <property type="match status" value="1"/>
</dbReference>
<name>A0ABS5ID24_9PROT</name>
<dbReference type="PROSITE" id="PS50126">
    <property type="entry name" value="S1"/>
    <property type="match status" value="1"/>
</dbReference>
<evidence type="ECO:0000256" key="2">
    <source>
        <dbReference type="ARBA" id="ARBA00022490"/>
    </source>
</evidence>
<accession>A0ABS5ID24</accession>
<dbReference type="GO" id="GO:0004654">
    <property type="term" value="F:polyribonucleotide nucleotidyltransferase activity"/>
    <property type="evidence" value="ECO:0007669"/>
    <property type="project" value="UniProtKB-EC"/>
</dbReference>
<dbReference type="Pfam" id="PF03725">
    <property type="entry name" value="RNase_PH_C"/>
    <property type="match status" value="1"/>
</dbReference>
<comment type="function">
    <text evidence="7">Involved in mRNA degradation. Catalyzes the phosphorolysis of single-stranded polyribonucleotides processively in the 3'- to 5'-direction.</text>
</comment>
<evidence type="ECO:0000313" key="9">
    <source>
        <dbReference type="EMBL" id="MBR9972300.1"/>
    </source>
</evidence>
<feature type="binding site" evidence="7">
    <location>
        <position position="487"/>
    </location>
    <ligand>
        <name>Mg(2+)</name>
        <dbReference type="ChEBI" id="CHEBI:18420"/>
    </ligand>
</feature>
<dbReference type="SUPFAM" id="SSF54211">
    <property type="entry name" value="Ribosomal protein S5 domain 2-like"/>
    <property type="match status" value="2"/>
</dbReference>
<reference evidence="9 10" key="1">
    <citation type="submission" date="2021-04" db="EMBL/GenBank/DDBJ databases">
        <title>Magnetospirillum sulfuroxidans sp. nov., a facultative chemolithoautotrophic sulfur-oxidizing alphaproteobacterium isolated from freshwater sediment and proposals for Paramagetospirillum gen. nov., and Magnetospirillaceae fam. nov.</title>
        <authorList>
            <person name="Koziaeva V."/>
            <person name="Geelhoed J.S."/>
            <person name="Sorokin D.Y."/>
            <person name="Grouzdev D.S."/>
        </authorList>
    </citation>
    <scope>NUCLEOTIDE SEQUENCE [LARGE SCALE GENOMIC DNA]</scope>
    <source>
        <strain evidence="9 10">J10</strain>
    </source>
</reference>
<keyword evidence="10" id="KW-1185">Reference proteome</keyword>
<dbReference type="Gene3D" id="3.30.230.70">
    <property type="entry name" value="GHMP Kinase, N-terminal domain"/>
    <property type="match status" value="2"/>
</dbReference>
<proteinExistence type="inferred from homology"/>
<evidence type="ECO:0000256" key="3">
    <source>
        <dbReference type="ARBA" id="ARBA00022679"/>
    </source>
</evidence>
<dbReference type="EC" id="2.7.7.8" evidence="7"/>
<dbReference type="InterPro" id="IPR004088">
    <property type="entry name" value="KH_dom_type_1"/>
</dbReference>
<dbReference type="PROSITE" id="PS50084">
    <property type="entry name" value="KH_TYPE_1"/>
    <property type="match status" value="1"/>
</dbReference>
<evidence type="ECO:0000259" key="8">
    <source>
        <dbReference type="PROSITE" id="PS50126"/>
    </source>
</evidence>
<keyword evidence="2 7" id="KW-0963">Cytoplasm</keyword>
<organism evidence="9 10">
    <name type="scientific">Magnetospirillum sulfuroxidans</name>
    <dbReference type="NCBI Taxonomy" id="611300"/>
    <lineage>
        <taxon>Bacteria</taxon>
        <taxon>Pseudomonadati</taxon>
        <taxon>Pseudomonadota</taxon>
        <taxon>Alphaproteobacteria</taxon>
        <taxon>Rhodospirillales</taxon>
        <taxon>Rhodospirillaceae</taxon>
        <taxon>Magnetospirillum</taxon>
    </lineage>
</organism>
<dbReference type="SUPFAM" id="SSF55666">
    <property type="entry name" value="Ribonuclease PH domain 2-like"/>
    <property type="match status" value="2"/>
</dbReference>
<dbReference type="InterPro" id="IPR027408">
    <property type="entry name" value="PNPase/RNase_PH_dom_sf"/>
</dbReference>
<evidence type="ECO:0000256" key="7">
    <source>
        <dbReference type="HAMAP-Rule" id="MF_01595"/>
    </source>
</evidence>
<dbReference type="InterPro" id="IPR036612">
    <property type="entry name" value="KH_dom_type_1_sf"/>
</dbReference>
<feature type="domain" description="S1 motif" evidence="8">
    <location>
        <begin position="623"/>
        <end position="691"/>
    </location>
</feature>
<dbReference type="CDD" id="cd04472">
    <property type="entry name" value="S1_PNPase"/>
    <property type="match status" value="1"/>
</dbReference>
<evidence type="ECO:0000256" key="4">
    <source>
        <dbReference type="ARBA" id="ARBA00022695"/>
    </source>
</evidence>
<dbReference type="InterPro" id="IPR003029">
    <property type="entry name" value="S1_domain"/>
</dbReference>
<protein>
    <recommendedName>
        <fullName evidence="7">Polyribonucleotide nucleotidyltransferase</fullName>
        <ecNumber evidence="7">2.7.7.8</ecNumber>
    </recommendedName>
    <alternativeName>
        <fullName evidence="7">Polynucleotide phosphorylase</fullName>
        <shortName evidence="7">PNPase</shortName>
    </alternativeName>
</protein>
<dbReference type="CDD" id="cd11364">
    <property type="entry name" value="RNase_PH_PNPase_2"/>
    <property type="match status" value="1"/>
</dbReference>
<sequence>MSMFKVTRKEIMWGGRKLVLETGKVARQADGAVMATYGDTTVLCTVVGAKAPKPGIDFFPLTVNYQEKAFAAGKIPGGFFKREGRPSEKETLVSRLIDRPIRPLFVGGYRNETQVVCTVLSHDLENDPDIVAMVGASAALTISGLPFMGPIAAARVAFINGEYVLNPTTAQVKESALDLVVAGTVEGVLMVESEAKELSEDVMLGAVMYGHREFQAVINAIIEMAESCAKDPWDVPAPPAEVALVEGKFAEAGIPAELGEAYKIVKKQDRYAAVAAVKVKALALLSEAAEIAVAGPIFKHMEADVVRGNILKTGIRIDGRDTKTVRAIESQVGVLPRAHGSAVFTRGETQALVVATLGTGQDEQIIDALDGEYRENFMLHYNFPPYSVGEAGRMGSPGRREIGHGKLAWRAIRPCLPTKEAFPYTIRVVSEITESNGSSSMATVCGSSLAMMDAGVPLPRPVAGIAMGLIKEDTGFAVLSDILGDEDHLGDMDFKVAGTADGVTALQMDIKITSITEEIMKIALGQAKDGRIHILGEMSKGLEGARSEVSGNAPRIVTFNIPKEKIREVIGTGGKVIREICENTGAKIDIDDDGTIKVASVDSEAGQRAIDWIRGIVAEPELGVVYTGKVVKVVDFGAFVNFLGSRDGLVHISEISRDRVAKTADVLKQGDSVKVKVLGFDDRGKVKLSMKCVDQETGEDITAQIEAERADRAKDRKKHDSED</sequence>
<dbReference type="Pfam" id="PF03726">
    <property type="entry name" value="PNPase"/>
    <property type="match status" value="1"/>
</dbReference>
<evidence type="ECO:0000313" key="10">
    <source>
        <dbReference type="Proteomes" id="UP000680714"/>
    </source>
</evidence>
<dbReference type="SMART" id="SM00322">
    <property type="entry name" value="KH"/>
    <property type="match status" value="1"/>
</dbReference>